<dbReference type="Proteomes" id="UP000590738">
    <property type="component" value="Unassembled WGS sequence"/>
</dbReference>
<dbReference type="RefSeq" id="WP_182333968.1">
    <property type="nucleotide sequence ID" value="NZ_JACGCZ010000033.1"/>
</dbReference>
<protein>
    <submittedName>
        <fullName evidence="1">Uncharacterized protein</fullName>
    </submittedName>
</protein>
<organism evidence="1 2">
    <name type="scientific">Pseudomonas juntendi</name>
    <dbReference type="NCBI Taxonomy" id="2666183"/>
    <lineage>
        <taxon>Bacteria</taxon>
        <taxon>Pseudomonadati</taxon>
        <taxon>Pseudomonadota</taxon>
        <taxon>Gammaproteobacteria</taxon>
        <taxon>Pseudomonadales</taxon>
        <taxon>Pseudomonadaceae</taxon>
        <taxon>Pseudomonas</taxon>
    </lineage>
</organism>
<comment type="caution">
    <text evidence="1">The sequence shown here is derived from an EMBL/GenBank/DDBJ whole genome shotgun (WGS) entry which is preliminary data.</text>
</comment>
<name>A0A7W2LNZ3_9PSED</name>
<gene>
    <name evidence="1" type="ORF">H4B97_18210</name>
</gene>
<evidence type="ECO:0000313" key="2">
    <source>
        <dbReference type="Proteomes" id="UP000590738"/>
    </source>
</evidence>
<accession>A0A7W2LNZ3</accession>
<proteinExistence type="predicted"/>
<reference evidence="1 2" key="1">
    <citation type="submission" date="2020-07" db="EMBL/GenBank/DDBJ databases">
        <title>Diversity of carbapenemase encoding genes among Pseudomonas putida group clinical isolates in a tertiary Brazilian hospital.</title>
        <authorList>
            <person name="Alberto-Lei F."/>
            <person name="Nodari C.S."/>
            <person name="Streling A.P."/>
            <person name="Paulino J.T."/>
            <person name="Bessa-Neto F.O."/>
            <person name="Cayo R."/>
            <person name="Gales A.C."/>
        </authorList>
    </citation>
    <scope>NUCLEOTIDE SEQUENCE [LARGE SCALE GENOMIC DNA]</scope>
    <source>
        <strain evidence="1 2">12273</strain>
    </source>
</reference>
<evidence type="ECO:0000313" key="1">
    <source>
        <dbReference type="EMBL" id="MBA6144379.1"/>
    </source>
</evidence>
<dbReference type="AlphaFoldDB" id="A0A7W2LNZ3"/>
<dbReference type="EMBL" id="JACGCZ010000033">
    <property type="protein sequence ID" value="MBA6144379.1"/>
    <property type="molecule type" value="Genomic_DNA"/>
</dbReference>
<sequence length="641" mass="72355">MINNMVLFESVIIDLDVPESADVDLDQDSSCLLGLELRVRDYTRVRRMPVGYLAYTRRYATRPFRKRWVDPNSIRTSRIKPLSRFASSLIDKRMKLSPSAVYERFSRFSGFLEFCDSNDLQDVLDGPSNYHSALIKYSFKLDKGVSETGKGNGANRILTVVGSIASDIFPGADYNFAVGVKFPGYSKDEQNHTRVPDEEKLFPIYRVADAVFKEVLGFLCGNDKQPKVVERYGESYWFLPAYYPLITETAIFENQRKKSRGVILTVIRAHALKLSQESAGAISPSEAIKIVMQRLLSGGALINEGVSSRTKFERLSVKFRQEHIHRLAMLAHDCFLFIFILNTSANVSVAANIRWSEALEIEAEVQRLRSIKRRAQNKSVDVIFGVRFLNRLRDYFKLRAYLPGANGFKYLFGTFDLKKEPLQVGDNPSAALVQKLRRLVNPRLDAIGYKELRVYHHNSKSNHDGLAVAAHSAQHTETTAINSYTSGNEDVVISEGVMYFSGLGHAVSEHHSTQAGGCVGNLIEAVQIDVDEGFTPDCKNLIGCLFCKHYILHMDLGDAEKLISMEYLIAQLESIQSDPSEFHLVYGPTLARISWLLKTIGSFSEFLRVQVPLMRQKIFQNEALTAYWQAKLNILDELGVI</sequence>